<gene>
    <name evidence="3" type="ORF">ALMOND_2B020702</name>
</gene>
<dbReference type="PROSITE" id="PS50158">
    <property type="entry name" value="ZF_CCHC"/>
    <property type="match status" value="1"/>
</dbReference>
<dbReference type="Proteomes" id="UP000327085">
    <property type="component" value="Unassembled WGS sequence"/>
</dbReference>
<keyword evidence="1" id="KW-0479">Metal-binding</keyword>
<dbReference type="GO" id="GO:0003676">
    <property type="term" value="F:nucleic acid binding"/>
    <property type="evidence" value="ECO:0007669"/>
    <property type="project" value="InterPro"/>
</dbReference>
<dbReference type="GO" id="GO:0008270">
    <property type="term" value="F:zinc ion binding"/>
    <property type="evidence" value="ECO:0007669"/>
    <property type="project" value="UniProtKB-KW"/>
</dbReference>
<reference evidence="4" key="1">
    <citation type="journal article" date="2020" name="Plant J.">
        <title>Transposons played a major role in the diversification between the closely related almond and peach genomes: results from the almond genome sequence.</title>
        <authorList>
            <person name="Alioto T."/>
            <person name="Alexiou K.G."/>
            <person name="Bardil A."/>
            <person name="Barteri F."/>
            <person name="Castanera R."/>
            <person name="Cruz F."/>
            <person name="Dhingra A."/>
            <person name="Duval H."/>
            <person name="Fernandez I Marti A."/>
            <person name="Frias L."/>
            <person name="Galan B."/>
            <person name="Garcia J.L."/>
            <person name="Howad W."/>
            <person name="Gomez-Garrido J."/>
            <person name="Gut M."/>
            <person name="Julca I."/>
            <person name="Morata J."/>
            <person name="Puigdomenech P."/>
            <person name="Ribeca P."/>
            <person name="Rubio Cabetas M.J."/>
            <person name="Vlasova A."/>
            <person name="Wirthensohn M."/>
            <person name="Garcia-Mas J."/>
            <person name="Gabaldon T."/>
            <person name="Casacuberta J.M."/>
            <person name="Arus P."/>
        </authorList>
    </citation>
    <scope>NUCLEOTIDE SEQUENCE [LARGE SCALE GENOMIC DNA]</scope>
    <source>
        <strain evidence="4">cv. Texas</strain>
    </source>
</reference>
<dbReference type="InParanoid" id="A0A5E4G4U2"/>
<dbReference type="OMA" id="ANRHICY"/>
<dbReference type="Pfam" id="PF22936">
    <property type="entry name" value="Pol_BBD"/>
    <property type="match status" value="1"/>
</dbReference>
<evidence type="ECO:0000313" key="3">
    <source>
        <dbReference type="EMBL" id="VVA34746.1"/>
    </source>
</evidence>
<feature type="non-terminal residue" evidence="3">
    <location>
        <position position="1"/>
    </location>
</feature>
<accession>A0A5E4G4U2</accession>
<dbReference type="EMBL" id="CABIKO010000350">
    <property type="protein sequence ID" value="VVA34746.1"/>
    <property type="molecule type" value="Genomic_DNA"/>
</dbReference>
<dbReference type="InterPro" id="IPR036875">
    <property type="entry name" value="Znf_CCHC_sf"/>
</dbReference>
<keyword evidence="1" id="KW-0862">Zinc</keyword>
<dbReference type="PANTHER" id="PTHR47592">
    <property type="entry name" value="PBF68 PROTEIN"/>
    <property type="match status" value="1"/>
</dbReference>
<dbReference type="InterPro" id="IPR001878">
    <property type="entry name" value="Znf_CCHC"/>
</dbReference>
<dbReference type="Gramene" id="VVA34746">
    <property type="protein sequence ID" value="VVA34746"/>
    <property type="gene ID" value="Prudul26B020702"/>
</dbReference>
<sequence length="167" mass="18621">KLPPSWNDFKIYLKRKKSDMTLDDLVLKLRVEQDHRIIAKVDGASSEAKVNIVEGKVSVGKPKYNSQKTKGKSYFKIAPNSKNFKKIKGSCWVCGKAGHKAQDCRHKKDGVSAKSANNQANVTEDVLAAVVSETNMVLDTKDWWIDTGATKHICGDKSMFSTYQEIS</sequence>
<evidence type="ECO:0000313" key="4">
    <source>
        <dbReference type="Proteomes" id="UP000327085"/>
    </source>
</evidence>
<dbReference type="AlphaFoldDB" id="A0A5E4G4U2"/>
<keyword evidence="1" id="KW-0863">Zinc-finger</keyword>
<protein>
    <submittedName>
        <fullName evidence="3">PREDICTED: retrotransposon</fullName>
    </submittedName>
</protein>
<feature type="non-terminal residue" evidence="3">
    <location>
        <position position="167"/>
    </location>
</feature>
<dbReference type="SUPFAM" id="SSF57756">
    <property type="entry name" value="Retrovirus zinc finger-like domains"/>
    <property type="match status" value="1"/>
</dbReference>
<organism evidence="3 4">
    <name type="scientific">Prunus dulcis</name>
    <name type="common">Almond</name>
    <name type="synonym">Amygdalus dulcis</name>
    <dbReference type="NCBI Taxonomy" id="3755"/>
    <lineage>
        <taxon>Eukaryota</taxon>
        <taxon>Viridiplantae</taxon>
        <taxon>Streptophyta</taxon>
        <taxon>Embryophyta</taxon>
        <taxon>Tracheophyta</taxon>
        <taxon>Spermatophyta</taxon>
        <taxon>Magnoliopsida</taxon>
        <taxon>eudicotyledons</taxon>
        <taxon>Gunneridae</taxon>
        <taxon>Pentapetalae</taxon>
        <taxon>rosids</taxon>
        <taxon>fabids</taxon>
        <taxon>Rosales</taxon>
        <taxon>Rosaceae</taxon>
        <taxon>Amygdaloideae</taxon>
        <taxon>Amygdaleae</taxon>
        <taxon>Prunus</taxon>
    </lineage>
</organism>
<dbReference type="InterPro" id="IPR054722">
    <property type="entry name" value="PolX-like_BBD"/>
</dbReference>
<proteinExistence type="predicted"/>
<evidence type="ECO:0000256" key="1">
    <source>
        <dbReference type="PROSITE-ProRule" id="PRU00047"/>
    </source>
</evidence>
<dbReference type="SMART" id="SM00343">
    <property type="entry name" value="ZnF_C2HC"/>
    <property type="match status" value="1"/>
</dbReference>
<evidence type="ECO:0000259" key="2">
    <source>
        <dbReference type="PROSITE" id="PS50158"/>
    </source>
</evidence>
<feature type="domain" description="CCHC-type" evidence="2">
    <location>
        <begin position="91"/>
        <end position="105"/>
    </location>
</feature>
<name>A0A5E4G4U2_PRUDU</name>